<gene>
    <name evidence="2" type="ORF">SAMN05877842_10762</name>
</gene>
<dbReference type="EMBL" id="OBQC01000007">
    <property type="protein sequence ID" value="SOC40083.1"/>
    <property type="molecule type" value="Genomic_DNA"/>
</dbReference>
<keyword evidence="3" id="KW-1185">Reference proteome</keyword>
<keyword evidence="1" id="KW-0472">Membrane</keyword>
<protein>
    <submittedName>
        <fullName evidence="2">Putative zincin peptidase</fullName>
    </submittedName>
</protein>
<dbReference type="OrthoDB" id="2360495at2"/>
<feature type="transmembrane region" description="Helical" evidence="1">
    <location>
        <begin position="51"/>
        <end position="72"/>
    </location>
</feature>
<proteinExistence type="predicted"/>
<dbReference type="RefSeq" id="WP_097149655.1">
    <property type="nucleotide sequence ID" value="NZ_OBQC01000007.1"/>
</dbReference>
<evidence type="ECO:0000313" key="3">
    <source>
        <dbReference type="Proteomes" id="UP000219252"/>
    </source>
</evidence>
<accession>A0A285UEA1</accession>
<dbReference type="Proteomes" id="UP000219252">
    <property type="component" value="Unassembled WGS sequence"/>
</dbReference>
<evidence type="ECO:0000313" key="2">
    <source>
        <dbReference type="EMBL" id="SOC40083.1"/>
    </source>
</evidence>
<dbReference type="Pfam" id="PF11667">
    <property type="entry name" value="DUF3267"/>
    <property type="match status" value="1"/>
</dbReference>
<keyword evidence="1" id="KW-1133">Transmembrane helix</keyword>
<evidence type="ECO:0000256" key="1">
    <source>
        <dbReference type="SAM" id="Phobius"/>
    </source>
</evidence>
<dbReference type="AlphaFoldDB" id="A0A285UEA1"/>
<feature type="transmembrane region" description="Helical" evidence="1">
    <location>
        <begin position="106"/>
        <end position="128"/>
    </location>
</feature>
<reference evidence="3" key="1">
    <citation type="submission" date="2017-08" db="EMBL/GenBank/DDBJ databases">
        <authorList>
            <person name="Varghese N."/>
            <person name="Submissions S."/>
        </authorList>
    </citation>
    <scope>NUCLEOTIDE SEQUENCE [LARGE SCALE GENOMIC DNA]</scope>
    <source>
        <strain evidence="3">JC23</strain>
    </source>
</reference>
<feature type="transmembrane region" description="Helical" evidence="1">
    <location>
        <begin position="20"/>
        <end position="39"/>
    </location>
</feature>
<sequence>MHCWKTINIKHEYGITRLTLWSIIIFVLVFSLSFIIFGYLKPLVYSDDYTWLFLIILLLLYPIHKLIHYFGLFKYRKNVHFKIKFEFAFIPFIILRLKDLIPKNRYIIVLLLPFILINVLLGYVAYALPQYTHYSSILLAYHCSICLMDILCVKNLLPAPRNALIEETPKGYEILVPPSVSSL</sequence>
<name>A0A285UEA1_9BACL</name>
<keyword evidence="1" id="KW-0812">Transmembrane</keyword>
<organism evidence="2 3">
    <name type="scientific">Ureibacillus acetophenoni</name>
    <dbReference type="NCBI Taxonomy" id="614649"/>
    <lineage>
        <taxon>Bacteria</taxon>
        <taxon>Bacillati</taxon>
        <taxon>Bacillota</taxon>
        <taxon>Bacilli</taxon>
        <taxon>Bacillales</taxon>
        <taxon>Caryophanaceae</taxon>
        <taxon>Ureibacillus</taxon>
    </lineage>
</organism>
<dbReference type="InterPro" id="IPR021683">
    <property type="entry name" value="DUF3267"/>
</dbReference>